<reference evidence="4" key="2">
    <citation type="journal article" date="2020" name="Antonie Van Leeuwenhoek">
        <title>Labilibaculum antarcticum sp. nov., a novel facultative anaerobic, psychrotorelant bacterium isolated from marine sediment of Antarctica.</title>
        <authorList>
            <person name="Watanabe M."/>
            <person name="Kojima H."/>
            <person name="Fukui M."/>
        </authorList>
    </citation>
    <scope>NUCLEOTIDE SEQUENCE [LARGE SCALE GENOMIC DNA]</scope>
    <source>
        <strain evidence="4">SPP2</strain>
    </source>
</reference>
<dbReference type="RefSeq" id="WP_197705607.1">
    <property type="nucleotide sequence ID" value="NZ_AP018042.1"/>
</dbReference>
<dbReference type="PANTHER" id="PTHR33746:SF4">
    <property type="entry name" value="RUBRERYTHRIN"/>
    <property type="match status" value="1"/>
</dbReference>
<dbReference type="EMBL" id="AP018042">
    <property type="protein sequence ID" value="BAX81674.1"/>
    <property type="molecule type" value="Genomic_DNA"/>
</dbReference>
<dbReference type="InterPro" id="IPR052753">
    <property type="entry name" value="Rbr2/Nigerythrin"/>
</dbReference>
<evidence type="ECO:0000256" key="1">
    <source>
        <dbReference type="SAM" id="SignalP"/>
    </source>
</evidence>
<feature type="chain" id="PRO_5012598301" evidence="1">
    <location>
        <begin position="23"/>
        <end position="231"/>
    </location>
</feature>
<dbReference type="Gene3D" id="1.20.1260.10">
    <property type="match status" value="1"/>
</dbReference>
<feature type="signal peptide" evidence="1">
    <location>
        <begin position="1"/>
        <end position="22"/>
    </location>
</feature>
<organism evidence="3 4">
    <name type="scientific">Labilibaculum antarcticum</name>
    <dbReference type="NCBI Taxonomy" id="1717717"/>
    <lineage>
        <taxon>Bacteria</taxon>
        <taxon>Pseudomonadati</taxon>
        <taxon>Bacteroidota</taxon>
        <taxon>Bacteroidia</taxon>
        <taxon>Marinilabiliales</taxon>
        <taxon>Marinifilaceae</taxon>
        <taxon>Labilibaculum</taxon>
    </lineage>
</organism>
<keyword evidence="1" id="KW-0732">Signal</keyword>
<keyword evidence="4" id="KW-1185">Reference proteome</keyword>
<feature type="domain" description="Ferritin-like diiron" evidence="2">
    <location>
        <begin position="46"/>
        <end position="189"/>
    </location>
</feature>
<evidence type="ECO:0000259" key="2">
    <source>
        <dbReference type="PROSITE" id="PS50905"/>
    </source>
</evidence>
<accession>A0A1Y1CN25</accession>
<evidence type="ECO:0000313" key="3">
    <source>
        <dbReference type="EMBL" id="BAX81674.1"/>
    </source>
</evidence>
<dbReference type="CDD" id="cd01041">
    <property type="entry name" value="Rubrerythrin"/>
    <property type="match status" value="1"/>
</dbReference>
<dbReference type="Gene3D" id="2.20.28.10">
    <property type="match status" value="1"/>
</dbReference>
<dbReference type="GO" id="GO:0016491">
    <property type="term" value="F:oxidoreductase activity"/>
    <property type="evidence" value="ECO:0007669"/>
    <property type="project" value="InterPro"/>
</dbReference>
<protein>
    <submittedName>
        <fullName evidence="3">Rubrerythrin</fullName>
    </submittedName>
</protein>
<dbReference type="Pfam" id="PF02915">
    <property type="entry name" value="Rubrerythrin"/>
    <property type="match status" value="1"/>
</dbReference>
<dbReference type="GO" id="GO:0046872">
    <property type="term" value="F:metal ion binding"/>
    <property type="evidence" value="ECO:0007669"/>
    <property type="project" value="InterPro"/>
</dbReference>
<dbReference type="SUPFAM" id="SSF47240">
    <property type="entry name" value="Ferritin-like"/>
    <property type="match status" value="1"/>
</dbReference>
<name>A0A1Y1CN25_9BACT</name>
<dbReference type="PANTHER" id="PTHR33746">
    <property type="entry name" value="RUBRERYTHRIN"/>
    <property type="match status" value="1"/>
</dbReference>
<dbReference type="InterPro" id="IPR009078">
    <property type="entry name" value="Ferritin-like_SF"/>
</dbReference>
<dbReference type="Proteomes" id="UP000218267">
    <property type="component" value="Chromosome"/>
</dbReference>
<evidence type="ECO:0000313" key="4">
    <source>
        <dbReference type="Proteomes" id="UP000218267"/>
    </source>
</evidence>
<dbReference type="InterPro" id="IPR009040">
    <property type="entry name" value="Ferritin-like_diiron"/>
</dbReference>
<proteinExistence type="predicted"/>
<reference evidence="3 4" key="1">
    <citation type="journal article" date="2018" name="Mar. Genomics">
        <title>Complete genome sequence of Marinifilaceae bacterium strain SPP2, isolated from the Antarctic marine sediment.</title>
        <authorList>
            <person name="Watanabe M."/>
            <person name="Kojima H."/>
            <person name="Fukui M."/>
        </authorList>
    </citation>
    <scope>NUCLEOTIDE SEQUENCE [LARGE SCALE GENOMIC DNA]</scope>
    <source>
        <strain evidence="3 4">SPP2</strain>
    </source>
</reference>
<dbReference type="PROSITE" id="PS50905">
    <property type="entry name" value="FERRITIN_LIKE"/>
    <property type="match status" value="1"/>
</dbReference>
<dbReference type="InterPro" id="IPR012347">
    <property type="entry name" value="Ferritin-like"/>
</dbReference>
<dbReference type="InterPro" id="IPR003251">
    <property type="entry name" value="Rr_diiron-bd_dom"/>
</dbReference>
<gene>
    <name evidence="3" type="ORF">ALGA_3376</name>
</gene>
<dbReference type="KEGG" id="mbas:ALGA_3376"/>
<dbReference type="AlphaFoldDB" id="A0A1Y1CN25"/>
<dbReference type="PROSITE" id="PS51257">
    <property type="entry name" value="PROKAR_LIPOPROTEIN"/>
    <property type="match status" value="1"/>
</dbReference>
<sequence length="231" mass="25352">MKNLLSLSVLAMFIGILSSCNMGNSKDTKLQNPTAKVSNEKQMTPDEAKAKTMADLQEAFKGETTASAKYAAYSQKAEQDGFHNIALLFKAASTAEKVHANNHKSVMVEYGVAIPEFAPEFTVKSTAANLQDAIDGESYEIATMYPDFLKDAGNSKSQLAQITFNYALEVEKKHQIMYKNALAALDNNSVNELPQVYYICPTCGNTYDQTPPERCGISMTSSEKFLKINSL</sequence>